<comment type="caution">
    <text evidence="2">The sequence shown here is derived from an EMBL/GenBank/DDBJ whole genome shotgun (WGS) entry which is preliminary data.</text>
</comment>
<protein>
    <submittedName>
        <fullName evidence="2">1-phosphatidylinositol phosphodiesterase</fullName>
    </submittedName>
</protein>
<dbReference type="Gene3D" id="3.20.20.190">
    <property type="entry name" value="Phosphatidylinositol (PI) phosphodiesterase"/>
    <property type="match status" value="1"/>
</dbReference>
<dbReference type="SMART" id="SM00148">
    <property type="entry name" value="PLCXc"/>
    <property type="match status" value="1"/>
</dbReference>
<dbReference type="RefSeq" id="XP_070856327.1">
    <property type="nucleotide sequence ID" value="XM_071004255.1"/>
</dbReference>
<proteinExistence type="predicted"/>
<accession>A0ABR4MA34</accession>
<gene>
    <name evidence="2" type="ORF">HOO65_080096</name>
</gene>
<sequence length="341" mass="38477">MLMSLSKAVCVQHKRLGRISNKGTGSFWSDRGLEKHWLEAHWSVNKSWDIVIDVRFSLCPAVGFLAVSYAVTYNEIEDPWSFDVYAAYRDNWIDPLADDTPLSSLAIPGTRDSMTYGLKSSLKQSQNANLYWQLAGGIRYIDVTCVYDKDDIQIYHGLLEPTFSLSIVLETVFDFLDVNKRETVILRIQRGGIFGNSEIFLRYFNEYFVPGSELGDRAAQRVYSKDGGITTVPTLGELRGKVFILQDFETSPPGKYGLPWSPDTVSSYKHRFAVSTLFLESKWNGIKSHLKEAPSPDSDKLRITHTTATYGASPIDVAARNERDVGMNKYLGRNLLNKRGT</sequence>
<evidence type="ECO:0000313" key="2">
    <source>
        <dbReference type="EMBL" id="KAL2885146.1"/>
    </source>
</evidence>
<dbReference type="PROSITE" id="PS50007">
    <property type="entry name" value="PIPLC_X_DOMAIN"/>
    <property type="match status" value="1"/>
</dbReference>
<evidence type="ECO:0000313" key="3">
    <source>
        <dbReference type="Proteomes" id="UP001610728"/>
    </source>
</evidence>
<name>A0ABR4MA34_9PEZI</name>
<dbReference type="InterPro" id="IPR051057">
    <property type="entry name" value="PI-PLC_domain"/>
</dbReference>
<dbReference type="SUPFAM" id="SSF51695">
    <property type="entry name" value="PLC-like phosphodiesterases"/>
    <property type="match status" value="1"/>
</dbReference>
<evidence type="ECO:0000259" key="1">
    <source>
        <dbReference type="SMART" id="SM00148"/>
    </source>
</evidence>
<reference evidence="2 3" key="1">
    <citation type="submission" date="2020-05" db="EMBL/GenBank/DDBJ databases">
        <title>Ceratocystis lukuohia genome.</title>
        <authorList>
            <person name="Harrington T.C."/>
            <person name="Kim K."/>
            <person name="Mayers C.G."/>
        </authorList>
    </citation>
    <scope>NUCLEOTIDE SEQUENCE [LARGE SCALE GENOMIC DNA]</scope>
    <source>
        <strain evidence="2 3">C4212</strain>
    </source>
</reference>
<keyword evidence="3" id="KW-1185">Reference proteome</keyword>
<dbReference type="InterPro" id="IPR017946">
    <property type="entry name" value="PLC-like_Pdiesterase_TIM-brl"/>
</dbReference>
<dbReference type="GeneID" id="98120833"/>
<organism evidence="2 3">
    <name type="scientific">Ceratocystis lukuohia</name>
    <dbReference type="NCBI Taxonomy" id="2019550"/>
    <lineage>
        <taxon>Eukaryota</taxon>
        <taxon>Fungi</taxon>
        <taxon>Dikarya</taxon>
        <taxon>Ascomycota</taxon>
        <taxon>Pezizomycotina</taxon>
        <taxon>Sordariomycetes</taxon>
        <taxon>Hypocreomycetidae</taxon>
        <taxon>Microascales</taxon>
        <taxon>Ceratocystidaceae</taxon>
        <taxon>Ceratocystis</taxon>
    </lineage>
</organism>
<dbReference type="InterPro" id="IPR000909">
    <property type="entry name" value="PLipase_C_PInositol-sp_X_dom"/>
</dbReference>
<dbReference type="PANTHER" id="PTHR13593">
    <property type="match status" value="1"/>
</dbReference>
<dbReference type="EMBL" id="JABSNW010000008">
    <property type="protein sequence ID" value="KAL2885146.1"/>
    <property type="molecule type" value="Genomic_DNA"/>
</dbReference>
<feature type="domain" description="Phosphatidylinositol-specific phospholipase C X" evidence="1">
    <location>
        <begin position="98"/>
        <end position="247"/>
    </location>
</feature>
<dbReference type="Pfam" id="PF00388">
    <property type="entry name" value="PI-PLC-X"/>
    <property type="match status" value="1"/>
</dbReference>
<dbReference type="Proteomes" id="UP001610728">
    <property type="component" value="Unassembled WGS sequence"/>
</dbReference>
<dbReference type="PANTHER" id="PTHR13593:SF113">
    <property type="entry name" value="SI:DKEY-266F7.9"/>
    <property type="match status" value="1"/>
</dbReference>